<evidence type="ECO:0000256" key="12">
    <source>
        <dbReference type="ARBA" id="ARBA00048819"/>
    </source>
</evidence>
<dbReference type="AlphaFoldDB" id="A0A9Q9CPM8"/>
<dbReference type="EC" id="6.3.2.2" evidence="13"/>
<keyword evidence="6" id="KW-0479">Metal-binding</keyword>
<evidence type="ECO:0000256" key="11">
    <source>
        <dbReference type="ARBA" id="ARBA00023268"/>
    </source>
</evidence>
<dbReference type="InterPro" id="IPR040657">
    <property type="entry name" value="GshAB_ATP-grasp"/>
</dbReference>
<keyword evidence="7 13" id="KW-0547">Nucleotide-binding</keyword>
<comment type="pathway">
    <text evidence="13">Sulfur metabolism; glutathione biosynthesis; glutathione from L-cysteine and L-glutamate: step 2/2.</text>
</comment>
<gene>
    <name evidence="13 15" type="primary">gshAB</name>
    <name evidence="13" type="synonym">gshF</name>
    <name evidence="15" type="ORF">J0J70_07650</name>
</gene>
<reference evidence="15" key="1">
    <citation type="submission" date="2021-03" db="EMBL/GenBank/DDBJ databases">
        <title>Comparative Genomics and Metabolomics in the genus Turicibacter.</title>
        <authorList>
            <person name="Maki J."/>
            <person name="Looft T."/>
        </authorList>
    </citation>
    <scope>NUCLEOTIDE SEQUENCE</scope>
    <source>
        <strain evidence="15">ISU324</strain>
    </source>
</reference>
<evidence type="ECO:0000256" key="3">
    <source>
        <dbReference type="ARBA" id="ARBA00005006"/>
    </source>
</evidence>
<name>A0A9Q9CPM8_9FIRM</name>
<dbReference type="InterPro" id="IPR006334">
    <property type="entry name" value="Glut_cys_ligase"/>
</dbReference>
<evidence type="ECO:0000313" key="15">
    <source>
        <dbReference type="EMBL" id="UUF07508.1"/>
    </source>
</evidence>
<organism evidence="15 16">
    <name type="scientific">Turicibacter bilis</name>
    <dbReference type="NCBI Taxonomy" id="2735723"/>
    <lineage>
        <taxon>Bacteria</taxon>
        <taxon>Bacillati</taxon>
        <taxon>Bacillota</taxon>
        <taxon>Erysipelotrichia</taxon>
        <taxon>Erysipelotrichales</taxon>
        <taxon>Turicibacteraceae</taxon>
        <taxon>Turicibacter</taxon>
    </lineage>
</organism>
<evidence type="ECO:0000256" key="5">
    <source>
        <dbReference type="ARBA" id="ARBA00022684"/>
    </source>
</evidence>
<dbReference type="Gene3D" id="3.30.590.20">
    <property type="match status" value="1"/>
</dbReference>
<evidence type="ECO:0000256" key="8">
    <source>
        <dbReference type="ARBA" id="ARBA00022840"/>
    </source>
</evidence>
<keyword evidence="10" id="KW-0464">Manganese</keyword>
<dbReference type="PANTHER" id="PTHR38761:SF1">
    <property type="entry name" value="GLUTAMATE--CYSTEINE LIGASE"/>
    <property type="match status" value="1"/>
</dbReference>
<comment type="catalytic activity">
    <reaction evidence="12 13">
        <text>L-cysteine + L-glutamate + ATP = gamma-L-glutamyl-L-cysteine + ADP + phosphate + H(+)</text>
        <dbReference type="Rhea" id="RHEA:13285"/>
        <dbReference type="ChEBI" id="CHEBI:15378"/>
        <dbReference type="ChEBI" id="CHEBI:29985"/>
        <dbReference type="ChEBI" id="CHEBI:30616"/>
        <dbReference type="ChEBI" id="CHEBI:35235"/>
        <dbReference type="ChEBI" id="CHEBI:43474"/>
        <dbReference type="ChEBI" id="CHEBI:58173"/>
        <dbReference type="ChEBI" id="CHEBI:456216"/>
        <dbReference type="EC" id="6.3.2.2"/>
    </reaction>
</comment>
<accession>A0A9Q9CPM8</accession>
<comment type="similarity">
    <text evidence="13">In the N-terminal section; belongs to the glutamate--cysteine ligase type 1 family. Type 2 subfamily.</text>
</comment>
<dbReference type="Pfam" id="PF18419">
    <property type="entry name" value="ATP-grasp_6"/>
    <property type="match status" value="1"/>
</dbReference>
<dbReference type="InterPro" id="IPR011761">
    <property type="entry name" value="ATP-grasp"/>
</dbReference>
<evidence type="ECO:0000256" key="7">
    <source>
        <dbReference type="ARBA" id="ARBA00022741"/>
    </source>
</evidence>
<evidence type="ECO:0000259" key="14">
    <source>
        <dbReference type="PROSITE" id="PS50975"/>
    </source>
</evidence>
<dbReference type="SUPFAM" id="SSF55931">
    <property type="entry name" value="Glutamine synthetase/guanido kinase"/>
    <property type="match status" value="1"/>
</dbReference>
<keyword evidence="11 13" id="KW-0511">Multifunctional enzyme</keyword>
<comment type="catalytic activity">
    <reaction evidence="13">
        <text>gamma-L-glutamyl-L-cysteine + glycine + ATP = glutathione + ADP + phosphate + H(+)</text>
        <dbReference type="Rhea" id="RHEA:13557"/>
        <dbReference type="ChEBI" id="CHEBI:15378"/>
        <dbReference type="ChEBI" id="CHEBI:30616"/>
        <dbReference type="ChEBI" id="CHEBI:43474"/>
        <dbReference type="ChEBI" id="CHEBI:57305"/>
        <dbReference type="ChEBI" id="CHEBI:57925"/>
        <dbReference type="ChEBI" id="CHEBI:58173"/>
        <dbReference type="ChEBI" id="CHEBI:456216"/>
        <dbReference type="EC" id="6.3.2.3"/>
    </reaction>
</comment>
<dbReference type="RefSeq" id="WP_055305403.1">
    <property type="nucleotide sequence ID" value="NZ_CP071250.1"/>
</dbReference>
<feature type="region of interest" description="Glutamate--cysteine ligase" evidence="13">
    <location>
        <begin position="1"/>
        <end position="349"/>
    </location>
</feature>
<dbReference type="GO" id="GO:0004363">
    <property type="term" value="F:glutathione synthase activity"/>
    <property type="evidence" value="ECO:0007669"/>
    <property type="project" value="UniProtKB-UniRule"/>
</dbReference>
<evidence type="ECO:0000256" key="2">
    <source>
        <dbReference type="ARBA" id="ARBA00001946"/>
    </source>
</evidence>
<dbReference type="Proteomes" id="UP001058072">
    <property type="component" value="Chromosome"/>
</dbReference>
<comment type="function">
    <text evidence="13">Synthesizes glutathione from L-glutamate and L-cysteine via gamma-L-glutamyl-L-cysteine.</text>
</comment>
<dbReference type="Gene3D" id="3.30.470.20">
    <property type="entry name" value="ATP-grasp fold, B domain"/>
    <property type="match status" value="2"/>
</dbReference>
<evidence type="ECO:0000313" key="16">
    <source>
        <dbReference type="Proteomes" id="UP001058072"/>
    </source>
</evidence>
<dbReference type="GO" id="GO:0005829">
    <property type="term" value="C:cytosol"/>
    <property type="evidence" value="ECO:0007669"/>
    <property type="project" value="TreeGrafter"/>
</dbReference>
<dbReference type="Pfam" id="PF08443">
    <property type="entry name" value="RimK"/>
    <property type="match status" value="1"/>
</dbReference>
<comment type="pathway">
    <text evidence="3 13">Sulfur metabolism; glutathione biosynthesis; glutathione from L-cysteine and L-glutamate: step 1/2.</text>
</comment>
<dbReference type="EC" id="6.3.2.3" evidence="13"/>
<dbReference type="PROSITE" id="PS50975">
    <property type="entry name" value="ATP_GRASP"/>
    <property type="match status" value="1"/>
</dbReference>
<dbReference type="Pfam" id="PF04262">
    <property type="entry name" value="Glu_cys_ligase"/>
    <property type="match status" value="2"/>
</dbReference>
<evidence type="ECO:0000256" key="10">
    <source>
        <dbReference type="ARBA" id="ARBA00023211"/>
    </source>
</evidence>
<dbReference type="HAMAP" id="MF_00782">
    <property type="entry name" value="Glut_biosynth"/>
    <property type="match status" value="1"/>
</dbReference>
<evidence type="ECO:0000256" key="9">
    <source>
        <dbReference type="ARBA" id="ARBA00022842"/>
    </source>
</evidence>
<protein>
    <recommendedName>
        <fullName evidence="13">Glutathione biosynthesis bifunctional protein GshAB</fullName>
    </recommendedName>
    <alternativeName>
        <fullName evidence="13">Gamma-GCS-GS</fullName>
        <shortName evidence="13">GCS-GS</shortName>
    </alternativeName>
    <domain>
        <recommendedName>
            <fullName evidence="13">Glutamate--cysteine ligase</fullName>
            <ecNumber evidence="13">6.3.2.2</ecNumber>
        </recommendedName>
        <alternativeName>
            <fullName evidence="13">Gamma-ECS</fullName>
            <shortName evidence="13">GCS</shortName>
        </alternativeName>
        <alternativeName>
            <fullName evidence="13">Gamma-glutamylcysteine synthetase</fullName>
        </alternativeName>
    </domain>
    <domain>
        <recommendedName>
            <fullName evidence="13">Glutathione synthetase</fullName>
            <ecNumber evidence="13">6.3.2.3</ecNumber>
        </recommendedName>
        <alternativeName>
            <fullName evidence="13">GSH synthetase</fullName>
            <shortName evidence="13">GS</shortName>
            <shortName evidence="13">GSH-S</shortName>
            <shortName evidence="13">GSHase</shortName>
        </alternativeName>
        <alternativeName>
            <fullName evidence="13">Glutathione synthase</fullName>
        </alternativeName>
    </domain>
</protein>
<dbReference type="GO" id="GO:0046872">
    <property type="term" value="F:metal ion binding"/>
    <property type="evidence" value="ECO:0007669"/>
    <property type="project" value="UniProtKB-KW"/>
</dbReference>
<sequence length="769" mass="88545">MLLQFKEELHKEDLWYANFGIEREGLRVTPEGELALTPHPKAFGNKLSNPYITTDFSESQIEMITPTYSTVEEAYQFLNALYQITVSELEDEYLWPQSMPCLISMEQEIPIALYEEGEVGRAAMNYRQALLEKYGGKKQLISGIHYNFSFNESLVQKLYEANHHELEYRLFKDQIYLKVVRNYIRYRWLLIYLLGASPVVDESYCSECRVSSKEVAPHSYSKLGAVSFRNSPCGYQNHMPIYVDYTDTAHYVHSLNEYIERGDISSFKEFYSPIRLKAKDPIHLMESLLQDGIEYIEIRSIDLNPFEATGISLADLQFIHLFILFLLEMDEREYDQWQEEATENERRVAMDGLQSELWLIQNGQEILLSDWAQSILDKMQTINETFSFNLDDILEDKRHQILNPNETISAKMIELVSDSDYVKVNLELAKAYQENVLDQPYSLAGFEDLELSTQILIKEAIKQGIHIEVLDRSDNFICLKKGKREEFIQQATKTSLDSYSAVLAMENKVITKRMLRDKGISVPMGEVFTSLPAALASYSQFINQHIVIKPKSTNFGLGITMIEQLNSKKWFQQALEIAFNHDQSVIVEQFQRGNEYRFLVIDDEVVGVLQRIPANVTGDGIHTIEQLIQQKNEHPIRGVNYNRPLEKIKIDASLHLYLEAQQLTLTSIPKLGEKIQLRENSNISTGGDSVDMTDQMPSRFKEIARKAAKDLNVAICGVDMIIEDWRDESSNYSIIEMNYNPAIHIHTYPLIGKGRPVAQSILKALNFIS</sequence>
<evidence type="ECO:0000256" key="1">
    <source>
        <dbReference type="ARBA" id="ARBA00001936"/>
    </source>
</evidence>
<dbReference type="InterPro" id="IPR006335">
    <property type="entry name" value="Glut_biosynth"/>
</dbReference>
<dbReference type="NCBIfam" id="NF002688">
    <property type="entry name" value="PRK02471.1"/>
    <property type="match status" value="1"/>
</dbReference>
<dbReference type="PANTHER" id="PTHR38761">
    <property type="entry name" value="GLUTAMATE--CYSTEINE LIGASE"/>
    <property type="match status" value="1"/>
</dbReference>
<proteinExistence type="inferred from homology"/>
<comment type="cofactor">
    <cofactor evidence="2">
        <name>Mg(2+)</name>
        <dbReference type="ChEBI" id="CHEBI:18420"/>
    </cofactor>
</comment>
<dbReference type="SUPFAM" id="SSF56059">
    <property type="entry name" value="Glutathione synthetase ATP-binding domain-like"/>
    <property type="match status" value="1"/>
</dbReference>
<keyword evidence="9" id="KW-0460">Magnesium</keyword>
<dbReference type="InterPro" id="IPR007370">
    <property type="entry name" value="Glu_cys_ligase"/>
</dbReference>
<evidence type="ECO:0000256" key="13">
    <source>
        <dbReference type="HAMAP-Rule" id="MF_00782"/>
    </source>
</evidence>
<dbReference type="InterPro" id="IPR014746">
    <property type="entry name" value="Gln_synth/guanido_kin_cat_dom"/>
</dbReference>
<dbReference type="InterPro" id="IPR013651">
    <property type="entry name" value="ATP-grasp_RimK-type"/>
</dbReference>
<dbReference type="EMBL" id="CP071250">
    <property type="protein sequence ID" value="UUF07508.1"/>
    <property type="molecule type" value="Genomic_DNA"/>
</dbReference>
<dbReference type="GO" id="GO:0004357">
    <property type="term" value="F:glutamate-cysteine ligase activity"/>
    <property type="evidence" value="ECO:0007669"/>
    <property type="project" value="UniProtKB-UniRule"/>
</dbReference>
<comment type="cofactor">
    <cofactor evidence="1">
        <name>Mn(2+)</name>
        <dbReference type="ChEBI" id="CHEBI:29035"/>
    </cofactor>
</comment>
<evidence type="ECO:0000256" key="4">
    <source>
        <dbReference type="ARBA" id="ARBA00022598"/>
    </source>
</evidence>
<comment type="subunit">
    <text evidence="13">Monomer.</text>
</comment>
<keyword evidence="5 13" id="KW-0317">Glutathione biosynthesis</keyword>
<evidence type="ECO:0000256" key="6">
    <source>
        <dbReference type="ARBA" id="ARBA00022723"/>
    </source>
</evidence>
<dbReference type="NCBIfam" id="TIGR01435">
    <property type="entry name" value="glu_cys_lig_rel"/>
    <property type="match status" value="1"/>
</dbReference>
<dbReference type="GO" id="GO:0005524">
    <property type="term" value="F:ATP binding"/>
    <property type="evidence" value="ECO:0007669"/>
    <property type="project" value="UniProtKB-UniRule"/>
</dbReference>
<feature type="domain" description="ATP-grasp" evidence="14">
    <location>
        <begin position="512"/>
        <end position="766"/>
    </location>
</feature>
<keyword evidence="8 13" id="KW-0067">ATP-binding</keyword>
<keyword evidence="4 13" id="KW-0436">Ligase</keyword>